<dbReference type="Pfam" id="PF13400">
    <property type="entry name" value="Tad"/>
    <property type="match status" value="1"/>
</dbReference>
<name>A0A1M6NV49_9BURK</name>
<reference evidence="4 5" key="1">
    <citation type="submission" date="2016-11" db="EMBL/GenBank/DDBJ databases">
        <authorList>
            <person name="Jaros S."/>
            <person name="Januszkiewicz K."/>
            <person name="Wedrychowicz H."/>
        </authorList>
    </citation>
    <scope>NUCLEOTIDE SEQUENCE [LARGE SCALE GENOMIC DNA]</scope>
    <source>
        <strain evidence="4 5">LMG 20594</strain>
    </source>
</reference>
<proteinExistence type="predicted"/>
<feature type="transmembrane region" description="Helical" evidence="2">
    <location>
        <begin position="20"/>
        <end position="40"/>
    </location>
</feature>
<organism evidence="4 5">
    <name type="scientific">Paraburkholderia terricola</name>
    <dbReference type="NCBI Taxonomy" id="169427"/>
    <lineage>
        <taxon>Bacteria</taxon>
        <taxon>Pseudomonadati</taxon>
        <taxon>Pseudomonadota</taxon>
        <taxon>Betaproteobacteria</taxon>
        <taxon>Burkholderiales</taxon>
        <taxon>Burkholderiaceae</taxon>
        <taxon>Paraburkholderia</taxon>
    </lineage>
</organism>
<evidence type="ECO:0000313" key="5">
    <source>
        <dbReference type="Proteomes" id="UP000184395"/>
    </source>
</evidence>
<feature type="region of interest" description="Disordered" evidence="1">
    <location>
        <begin position="395"/>
        <end position="420"/>
    </location>
</feature>
<dbReference type="RefSeq" id="WP_073428881.1">
    <property type="nucleotide sequence ID" value="NZ_CADFGY010000004.1"/>
</dbReference>
<accession>A0A1M6NV49</accession>
<dbReference type="STRING" id="169427.SAMN05192548_101159"/>
<sequence>MYRVKQSGGYRAARRGERGAVSIIVAVSLVALIGFVGLALDLGKLYVAKSELQNSADACALAAARDLTGATVNLSVPEAAGITAGHLNYALFQSGAVQLTTDSSVLFSDSLSNPFLPKSAVASPASMKYAKCTTSKSNIAHWFIQVLGAFTGATIANATVSASAVATVGAAQTTCAIPVFICKPGTEVTPPIVGASYTIGQWIASKSGSSPASGPGNFGWAALDGSSNAVAIKNELTGNFCSLPAVGASIGSTGNKVADAGAWNTRFGIYGTSFKGPQDGAPDFTGYAYTASTFGAQFNAYSDFVSKRNTFQSYQGDSGPNGSGVDTKGTYSAGNYPLGADRRLALAPELDCGTLASAHSAPVVTWDCVLMLDPMGSTGTAGPVHLEYRGSSSMAGSPCATQGVPGSGSSVGPQVPVLLQ</sequence>
<feature type="domain" description="Putative Flp pilus-assembly TadG-like N-terminal" evidence="3">
    <location>
        <begin position="19"/>
        <end position="66"/>
    </location>
</feature>
<dbReference type="EMBL" id="FRAB01000011">
    <property type="protein sequence ID" value="SHJ99583.1"/>
    <property type="molecule type" value="Genomic_DNA"/>
</dbReference>
<dbReference type="OrthoDB" id="8595764at2"/>
<evidence type="ECO:0000313" key="4">
    <source>
        <dbReference type="EMBL" id="SHJ99583.1"/>
    </source>
</evidence>
<keyword evidence="2" id="KW-0812">Transmembrane</keyword>
<gene>
    <name evidence="4" type="ORF">SAMN05192548_101159</name>
</gene>
<evidence type="ECO:0000259" key="3">
    <source>
        <dbReference type="Pfam" id="PF13400"/>
    </source>
</evidence>
<dbReference type="AlphaFoldDB" id="A0A1M6NV49"/>
<protein>
    <submittedName>
        <fullName evidence="4">Putative Flp pilus-assembly TadE/G-like</fullName>
    </submittedName>
</protein>
<dbReference type="InterPro" id="IPR028087">
    <property type="entry name" value="Tad_N"/>
</dbReference>
<keyword evidence="2" id="KW-1133">Transmembrane helix</keyword>
<dbReference type="Proteomes" id="UP000184395">
    <property type="component" value="Unassembled WGS sequence"/>
</dbReference>
<evidence type="ECO:0000256" key="1">
    <source>
        <dbReference type="SAM" id="MobiDB-lite"/>
    </source>
</evidence>
<keyword evidence="2" id="KW-0472">Membrane</keyword>
<evidence type="ECO:0000256" key="2">
    <source>
        <dbReference type="SAM" id="Phobius"/>
    </source>
</evidence>
<feature type="compositionally biased region" description="Low complexity" evidence="1">
    <location>
        <begin position="402"/>
        <end position="420"/>
    </location>
</feature>